<proteinExistence type="predicted"/>
<dbReference type="Proteomes" id="UP001235939">
    <property type="component" value="Chromosome 10"/>
</dbReference>
<feature type="region of interest" description="Disordered" evidence="1">
    <location>
        <begin position="274"/>
        <end position="310"/>
    </location>
</feature>
<gene>
    <name evidence="2" type="ORF">LAZ67_10001834</name>
</gene>
<name>A0ABY6KXV7_9ARAC</name>
<evidence type="ECO:0008006" key="4">
    <source>
        <dbReference type="Google" id="ProtNLM"/>
    </source>
</evidence>
<evidence type="ECO:0000256" key="1">
    <source>
        <dbReference type="SAM" id="MobiDB-lite"/>
    </source>
</evidence>
<feature type="compositionally biased region" description="Polar residues" evidence="1">
    <location>
        <begin position="480"/>
        <end position="494"/>
    </location>
</feature>
<evidence type="ECO:0000313" key="2">
    <source>
        <dbReference type="EMBL" id="UYV73102.1"/>
    </source>
</evidence>
<accession>A0ABY6KXV7</accession>
<evidence type="ECO:0000313" key="3">
    <source>
        <dbReference type="Proteomes" id="UP001235939"/>
    </source>
</evidence>
<sequence length="574" mass="63030">MASLRGAANGYSWLVRSRSWLTTPAPDVWLSPRRRRLLSLWEAASIVLELDHKVLHPAILRSLRLRGDNRFLRPPDMLTPERWLQATVGDFSDGAPALVRSTPAALLDAQHLGATIVLRGSATPITHLTNQRARRALDSARLQKYTVAELAARWISTVDVPRSIPWLTCVATASRGTTQMSPYGWPSTRCHILTILPRGVPTVPPVFASCEEPLDLQAWLFGVGLHPEAMKVTSVAKATIYKYHLGLEVGNASQYIDLINLWERTLAVHQWRSLSRGAKRKDRDPEGNPAKVPKADNIPARPSQPPKSVTRDAVIQLKNSRQQQALSKARSAAASFDKCCYFEYCADFSPVQYIKALDEMLGKGAVFQLMKMSGQVNDVIAALRPYCRVVSLTHEVVASGGYSWTTGNREALSLLNEGLKLHQLPVKLVIVSKGESTPAYITYGFRCSKCHRQGHRRATCPLGINGGRHQDTRQGPVSKPPSSKSTLSNNSALPTSAAELPAPIKQPPVPAPNTSRFLSRPEPSTIAESTAATEKEVQGMTASSIQASTPVAQVMCTSWTPLEELEEQLVNLYI</sequence>
<organism evidence="2 3">
    <name type="scientific">Cordylochernes scorpioides</name>
    <dbReference type="NCBI Taxonomy" id="51811"/>
    <lineage>
        <taxon>Eukaryota</taxon>
        <taxon>Metazoa</taxon>
        <taxon>Ecdysozoa</taxon>
        <taxon>Arthropoda</taxon>
        <taxon>Chelicerata</taxon>
        <taxon>Arachnida</taxon>
        <taxon>Pseudoscorpiones</taxon>
        <taxon>Cheliferoidea</taxon>
        <taxon>Chernetidae</taxon>
        <taxon>Cordylochernes</taxon>
    </lineage>
</organism>
<protein>
    <recommendedName>
        <fullName evidence="4">CCHC-type domain-containing protein</fullName>
    </recommendedName>
</protein>
<reference evidence="2 3" key="1">
    <citation type="submission" date="2022-01" db="EMBL/GenBank/DDBJ databases">
        <title>A chromosomal length assembly of Cordylochernes scorpioides.</title>
        <authorList>
            <person name="Zeh D."/>
            <person name="Zeh J."/>
        </authorList>
    </citation>
    <scope>NUCLEOTIDE SEQUENCE [LARGE SCALE GENOMIC DNA]</scope>
    <source>
        <strain evidence="2">IN4F17</strain>
        <tissue evidence="2">Whole Body</tissue>
    </source>
</reference>
<feature type="region of interest" description="Disordered" evidence="1">
    <location>
        <begin position="460"/>
        <end position="532"/>
    </location>
</feature>
<keyword evidence="3" id="KW-1185">Reference proteome</keyword>
<dbReference type="EMBL" id="CP092872">
    <property type="protein sequence ID" value="UYV73102.1"/>
    <property type="molecule type" value="Genomic_DNA"/>
</dbReference>